<dbReference type="RefSeq" id="WP_064917659.1">
    <property type="nucleotide sequence ID" value="NZ_JACKVA010000026.1"/>
</dbReference>
<evidence type="ECO:0000313" key="1">
    <source>
        <dbReference type="EMBL" id="CQD15624.1"/>
    </source>
</evidence>
<protein>
    <submittedName>
        <fullName evidence="1">Uncharacterized protein</fullName>
    </submittedName>
</protein>
<sequence>MTWPWLRQRRERAAVRRDRDVASAEKYAAEVRRSNAQWQAAKAEHVSARLRREIDKNGWTELLQHAWGGR</sequence>
<evidence type="ECO:0000313" key="2">
    <source>
        <dbReference type="Proteomes" id="UP000182227"/>
    </source>
</evidence>
<proteinExistence type="predicted"/>
<organism evidence="1 2">
    <name type="scientific">Mycolicibacterium conceptionense</name>
    <dbReference type="NCBI Taxonomy" id="451644"/>
    <lineage>
        <taxon>Bacteria</taxon>
        <taxon>Bacillati</taxon>
        <taxon>Actinomycetota</taxon>
        <taxon>Actinomycetes</taxon>
        <taxon>Mycobacteriales</taxon>
        <taxon>Mycobacteriaceae</taxon>
        <taxon>Mycolicibacterium</taxon>
    </lineage>
</organism>
<dbReference type="GeneID" id="44300472"/>
<dbReference type="AlphaFoldDB" id="A0A0U1DH85"/>
<dbReference type="Pfam" id="PF24596">
    <property type="entry name" value="DUF7620"/>
    <property type="match status" value="1"/>
</dbReference>
<gene>
    <name evidence="1" type="ORF">BN970_03277</name>
</gene>
<name>A0A0U1DH85_9MYCO</name>
<accession>A0A0U1DH85</accession>
<dbReference type="InterPro" id="IPR056037">
    <property type="entry name" value="DUF7620"/>
</dbReference>
<reference evidence="1 2" key="1">
    <citation type="submission" date="2015-03" db="EMBL/GenBank/DDBJ databases">
        <authorList>
            <person name="Murphy D."/>
        </authorList>
    </citation>
    <scope>NUCLEOTIDE SEQUENCE [LARGE SCALE GENOMIC DNA]</scope>
    <source>
        <strain evidence="1 2">D16</strain>
    </source>
</reference>
<dbReference type="EMBL" id="CTEF01000002">
    <property type="protein sequence ID" value="CQD15624.1"/>
    <property type="molecule type" value="Genomic_DNA"/>
</dbReference>
<dbReference type="Proteomes" id="UP000182227">
    <property type="component" value="Unassembled WGS sequence"/>
</dbReference>